<protein>
    <submittedName>
        <fullName evidence="2">Uncharacterized protein</fullName>
    </submittedName>
</protein>
<evidence type="ECO:0000313" key="3">
    <source>
        <dbReference type="Proteomes" id="UP000092993"/>
    </source>
</evidence>
<gene>
    <name evidence="2" type="ORF">A0H81_04359</name>
</gene>
<dbReference type="EMBL" id="LUGG01000004">
    <property type="protein sequence ID" value="OBZ75454.1"/>
    <property type="molecule type" value="Genomic_DNA"/>
</dbReference>
<proteinExistence type="predicted"/>
<reference evidence="2 3" key="1">
    <citation type="submission" date="2016-03" db="EMBL/GenBank/DDBJ databases">
        <title>Whole genome sequencing of Grifola frondosa 9006-11.</title>
        <authorList>
            <person name="Min B."/>
            <person name="Park H."/>
            <person name="Kim J.-G."/>
            <person name="Cho H."/>
            <person name="Oh Y.-L."/>
            <person name="Kong W.-S."/>
            <person name="Choi I.-G."/>
        </authorList>
    </citation>
    <scope>NUCLEOTIDE SEQUENCE [LARGE SCALE GENOMIC DNA]</scope>
    <source>
        <strain evidence="2 3">9006-11</strain>
    </source>
</reference>
<accession>A0A1C7MKA4</accession>
<comment type="caution">
    <text evidence="2">The sequence shown here is derived from an EMBL/GenBank/DDBJ whole genome shotgun (WGS) entry which is preliminary data.</text>
</comment>
<organism evidence="2 3">
    <name type="scientific">Grifola frondosa</name>
    <name type="common">Maitake</name>
    <name type="synonym">Polyporus frondosus</name>
    <dbReference type="NCBI Taxonomy" id="5627"/>
    <lineage>
        <taxon>Eukaryota</taxon>
        <taxon>Fungi</taxon>
        <taxon>Dikarya</taxon>
        <taxon>Basidiomycota</taxon>
        <taxon>Agaricomycotina</taxon>
        <taxon>Agaricomycetes</taxon>
        <taxon>Polyporales</taxon>
        <taxon>Grifolaceae</taxon>
        <taxon>Grifola</taxon>
    </lineage>
</organism>
<sequence>MNVAEQDGGESPGTVFDAPARVSQSDGASIQGCPLARVVSGNGYHTVTFCVIRSSQLSRQAQPRPPAFEPTSATSYLRRLIALTMCHRQLRFYKAKQCGHLTFTGETRIDCNEQVCYISKAHPRTCVAPTCNCRRYWTQPERIVEHEIEGKCPRCPP</sequence>
<evidence type="ECO:0000256" key="1">
    <source>
        <dbReference type="SAM" id="MobiDB-lite"/>
    </source>
</evidence>
<keyword evidence="3" id="KW-1185">Reference proteome</keyword>
<feature type="region of interest" description="Disordered" evidence="1">
    <location>
        <begin position="1"/>
        <end position="20"/>
    </location>
</feature>
<evidence type="ECO:0000313" key="2">
    <source>
        <dbReference type="EMBL" id="OBZ75454.1"/>
    </source>
</evidence>
<dbReference type="Proteomes" id="UP000092993">
    <property type="component" value="Unassembled WGS sequence"/>
</dbReference>
<name>A0A1C7MKA4_GRIFR</name>
<dbReference type="OrthoDB" id="2816594at2759"/>
<dbReference type="AlphaFoldDB" id="A0A1C7MKA4"/>